<evidence type="ECO:0000313" key="3">
    <source>
        <dbReference type="EMBL" id="CFQ70099.1"/>
    </source>
</evidence>
<sequence>MKLNSFCIVLCLSVLLSSASIASTPKAKNQQSKIVTEFNQFVANDGKDEKGQPAVRSINLKCSGVEEAIIINGSNLNPQPILVVSKPETFSLNPSAHGGMWPDSLDFDDMTVKNIIGWEYHYNAPNGTVSISMRNSGHVETIVNTSNGKNKGEHKSQCTVVE</sequence>
<evidence type="ECO:0000313" key="4">
    <source>
        <dbReference type="Proteomes" id="UP000048841"/>
    </source>
</evidence>
<dbReference type="Proteomes" id="UP000048841">
    <property type="component" value="Unassembled WGS sequence"/>
</dbReference>
<gene>
    <name evidence="3" type="ORF">ERS137941_03249</name>
</gene>
<name>A0A0T7P7S4_YEREN</name>
<reference evidence="3 4" key="1">
    <citation type="submission" date="2015-03" db="EMBL/GenBank/DDBJ databases">
        <authorList>
            <person name="Murphy D."/>
        </authorList>
    </citation>
    <scope>NUCLEOTIDE SEQUENCE [LARGE SCALE GENOMIC DNA]</scope>
    <source>
        <strain evidence="3 4">IP26249</strain>
    </source>
</reference>
<evidence type="ECO:0000256" key="2">
    <source>
        <dbReference type="SAM" id="SignalP"/>
    </source>
</evidence>
<feature type="region of interest" description="Disordered" evidence="1">
    <location>
        <begin position="143"/>
        <end position="162"/>
    </location>
</feature>
<organism evidence="3 4">
    <name type="scientific">Yersinia enterocolitica</name>
    <dbReference type="NCBI Taxonomy" id="630"/>
    <lineage>
        <taxon>Bacteria</taxon>
        <taxon>Pseudomonadati</taxon>
        <taxon>Pseudomonadota</taxon>
        <taxon>Gammaproteobacteria</taxon>
        <taxon>Enterobacterales</taxon>
        <taxon>Yersiniaceae</taxon>
        <taxon>Yersinia</taxon>
    </lineage>
</organism>
<protein>
    <submittedName>
        <fullName evidence="3">Uncharacterized protein</fullName>
    </submittedName>
</protein>
<accession>A0A0T7P7S4</accession>
<dbReference type="RefSeq" id="WP_023160386.1">
    <property type="nucleotide sequence ID" value="NZ_CGBR01000027.1"/>
</dbReference>
<proteinExistence type="predicted"/>
<keyword evidence="2" id="KW-0732">Signal</keyword>
<dbReference type="EMBL" id="CGBR01000027">
    <property type="protein sequence ID" value="CFQ70099.1"/>
    <property type="molecule type" value="Genomic_DNA"/>
</dbReference>
<feature type="signal peptide" evidence="2">
    <location>
        <begin position="1"/>
        <end position="22"/>
    </location>
</feature>
<feature type="chain" id="PRO_5006685715" evidence="2">
    <location>
        <begin position="23"/>
        <end position="162"/>
    </location>
</feature>
<evidence type="ECO:0000256" key="1">
    <source>
        <dbReference type="SAM" id="MobiDB-lite"/>
    </source>
</evidence>
<dbReference type="AlphaFoldDB" id="A0A0T7P7S4"/>